<dbReference type="OrthoDB" id="9806824at2"/>
<evidence type="ECO:0000256" key="5">
    <source>
        <dbReference type="ARBA" id="ARBA00022989"/>
    </source>
</evidence>
<keyword evidence="6" id="KW-0333">Golgi apparatus</keyword>
<dbReference type="FunFam" id="3.90.550.10:FF:000057">
    <property type="entry name" value="Glycosyltransferase-like protein, family 2"/>
    <property type="match status" value="1"/>
</dbReference>
<feature type="transmembrane region" description="Helical" evidence="9">
    <location>
        <begin position="470"/>
        <end position="490"/>
    </location>
</feature>
<dbReference type="InterPro" id="IPR029044">
    <property type="entry name" value="Nucleotide-diphossugar_trans"/>
</dbReference>
<dbReference type="GO" id="GO:0071555">
    <property type="term" value="P:cell wall organization"/>
    <property type="evidence" value="ECO:0007669"/>
    <property type="project" value="UniProtKB-KW"/>
</dbReference>
<evidence type="ECO:0000256" key="9">
    <source>
        <dbReference type="SAM" id="Phobius"/>
    </source>
</evidence>
<reference evidence="11" key="1">
    <citation type="submission" date="2016-10" db="EMBL/GenBank/DDBJ databases">
        <authorList>
            <person name="Varghese N."/>
            <person name="Submissions S."/>
        </authorList>
    </citation>
    <scope>NUCLEOTIDE SEQUENCE [LARGE SCALE GENOMIC DNA]</scope>
    <source>
        <strain evidence="11">Nm69</strain>
    </source>
</reference>
<keyword evidence="8" id="KW-0961">Cell wall biogenesis/degradation</keyword>
<dbReference type="Pfam" id="PF13641">
    <property type="entry name" value="Glyco_tranf_2_3"/>
    <property type="match status" value="1"/>
</dbReference>
<feature type="transmembrane region" description="Helical" evidence="9">
    <location>
        <begin position="6"/>
        <end position="32"/>
    </location>
</feature>
<name>A0A1I4EU34_9PROT</name>
<dbReference type="Gene3D" id="3.90.550.10">
    <property type="entry name" value="Spore Coat Polysaccharide Biosynthesis Protein SpsA, Chain A"/>
    <property type="match status" value="1"/>
</dbReference>
<dbReference type="PANTHER" id="PTHR32044">
    <property type="entry name" value="GLUCOMANNAN 4-BETA-MANNOSYLTRANSFERASE 9"/>
    <property type="match status" value="1"/>
</dbReference>
<evidence type="ECO:0000256" key="6">
    <source>
        <dbReference type="ARBA" id="ARBA00023034"/>
    </source>
</evidence>
<dbReference type="STRING" id="52441.SAMN05216302_103016"/>
<evidence type="ECO:0000256" key="8">
    <source>
        <dbReference type="ARBA" id="ARBA00023316"/>
    </source>
</evidence>
<feature type="transmembrane region" description="Helical" evidence="9">
    <location>
        <begin position="444"/>
        <end position="463"/>
    </location>
</feature>
<keyword evidence="2" id="KW-0328">Glycosyltransferase</keyword>
<gene>
    <name evidence="10" type="ORF">SAMN05216302_103016</name>
</gene>
<evidence type="ECO:0000256" key="3">
    <source>
        <dbReference type="ARBA" id="ARBA00022679"/>
    </source>
</evidence>
<dbReference type="AlphaFoldDB" id="A0A1I4EU34"/>
<evidence type="ECO:0000256" key="1">
    <source>
        <dbReference type="ARBA" id="ARBA00004653"/>
    </source>
</evidence>
<dbReference type="RefSeq" id="WP_090701857.1">
    <property type="nucleotide sequence ID" value="NZ_FOSP01000030.1"/>
</dbReference>
<feature type="transmembrane region" description="Helical" evidence="9">
    <location>
        <begin position="384"/>
        <end position="406"/>
    </location>
</feature>
<keyword evidence="3 10" id="KW-0808">Transferase</keyword>
<dbReference type="GO" id="GO:0016757">
    <property type="term" value="F:glycosyltransferase activity"/>
    <property type="evidence" value="ECO:0007669"/>
    <property type="project" value="UniProtKB-KW"/>
</dbReference>
<dbReference type="SUPFAM" id="SSF53448">
    <property type="entry name" value="Nucleotide-diphospho-sugar transferases"/>
    <property type="match status" value="1"/>
</dbReference>
<sequence>MAGTILLGTYIVCILALFIYGVNCYYMVWCFWKTYRQASVQMRERIDAGQSIFADAAMLPHVTTQIPLYNEANVAERVIRAVAAIDYPESKHEIQILDDSTDETSAIVDAVVASLRQSGKDIDVFRRNNRHGFKAGALAEGMQVCKGELIAIFDSDFVPNRNYLKQMIPPLLAEDKLAFVQARWGHLNTAHSMLTQVQSIGIDGHFMIEQSARAYNGFFMNFNGTAGVWRKTAIEDAGGWQADTLTEDMDLSYRCQLAGWHAGFLADVVVPAELPQSYTAFKSQQFRWAKGSIQTAMKLFPQVWRSQSVLMAKVQAFLHLTHYSIHPVMALLSMLTLPVLLTLDVNVPWQIMVVCMFCILVAICGPSSLYVTSQIVTKAGVKKLLFLLVLMCVGVGIALSNTRAVFEALFKIKSGFVRTPKSGGSDNRVTANQELRRYRVNAPILPLFEIVLGLYCIVSLIYYIEARHYIVGPFLLIYACGFLLVGIRSLKETYENDSR</sequence>
<dbReference type="EMBL" id="FOSP01000030">
    <property type="protein sequence ID" value="SFL08047.1"/>
    <property type="molecule type" value="Genomic_DNA"/>
</dbReference>
<evidence type="ECO:0000313" key="11">
    <source>
        <dbReference type="Proteomes" id="UP000199533"/>
    </source>
</evidence>
<evidence type="ECO:0000256" key="4">
    <source>
        <dbReference type="ARBA" id="ARBA00022692"/>
    </source>
</evidence>
<dbReference type="PANTHER" id="PTHR32044:SF80">
    <property type="entry name" value="XYLOGLUCAN GLYCOSYLTRANSFERASE 2-RELATED"/>
    <property type="match status" value="1"/>
</dbReference>
<proteinExistence type="predicted"/>
<comment type="subcellular location">
    <subcellularLocation>
        <location evidence="1">Golgi apparatus membrane</location>
        <topology evidence="1">Multi-pass membrane protein</topology>
    </subcellularLocation>
</comment>
<organism evidence="10 11">
    <name type="scientific">Nitrosomonas aestuarii</name>
    <dbReference type="NCBI Taxonomy" id="52441"/>
    <lineage>
        <taxon>Bacteria</taxon>
        <taxon>Pseudomonadati</taxon>
        <taxon>Pseudomonadota</taxon>
        <taxon>Betaproteobacteria</taxon>
        <taxon>Nitrosomonadales</taxon>
        <taxon>Nitrosomonadaceae</taxon>
        <taxon>Nitrosomonas</taxon>
    </lineage>
</organism>
<keyword evidence="5 9" id="KW-1133">Transmembrane helix</keyword>
<evidence type="ECO:0000256" key="2">
    <source>
        <dbReference type="ARBA" id="ARBA00022676"/>
    </source>
</evidence>
<evidence type="ECO:0000313" key="10">
    <source>
        <dbReference type="EMBL" id="SFL08047.1"/>
    </source>
</evidence>
<protein>
    <submittedName>
        <fullName evidence="10">Glycosyltransferase, catalytic subunit of cellulose synthase and poly-beta-1,6-N-acetylglucosamine synthase</fullName>
    </submittedName>
</protein>
<keyword evidence="11" id="KW-1185">Reference proteome</keyword>
<dbReference type="Proteomes" id="UP000199533">
    <property type="component" value="Unassembled WGS sequence"/>
</dbReference>
<feature type="transmembrane region" description="Helical" evidence="9">
    <location>
        <begin position="349"/>
        <end position="372"/>
    </location>
</feature>
<accession>A0A1I4EU34</accession>
<feature type="transmembrane region" description="Helical" evidence="9">
    <location>
        <begin position="323"/>
        <end position="343"/>
    </location>
</feature>
<evidence type="ECO:0000256" key="7">
    <source>
        <dbReference type="ARBA" id="ARBA00023136"/>
    </source>
</evidence>
<keyword evidence="4 9" id="KW-0812">Transmembrane</keyword>
<keyword evidence="7 9" id="KW-0472">Membrane</keyword>